<evidence type="ECO:0000313" key="3">
    <source>
        <dbReference type="Proteomes" id="UP000001542"/>
    </source>
</evidence>
<dbReference type="VEuPathDB" id="TrichDB:TVAGG3_0655720"/>
<dbReference type="InterPro" id="IPR018845">
    <property type="entry name" value="Initiator-bd"/>
</dbReference>
<dbReference type="InParanoid" id="A2FNU6"/>
<evidence type="ECO:0000313" key="2">
    <source>
        <dbReference type="EMBL" id="EAX93427.1"/>
    </source>
</evidence>
<keyword evidence="3" id="KW-1185">Reference proteome</keyword>
<gene>
    <name evidence="2" type="ORF">TVAG_104720</name>
</gene>
<protein>
    <recommendedName>
        <fullName evidence="1">Initiator binding domain-containing protein</fullName>
    </recommendedName>
</protein>
<dbReference type="VEuPathDB" id="TrichDB:TVAG_104720"/>
<organism evidence="2 3">
    <name type="scientific">Trichomonas vaginalis (strain ATCC PRA-98 / G3)</name>
    <dbReference type="NCBI Taxonomy" id="412133"/>
    <lineage>
        <taxon>Eukaryota</taxon>
        <taxon>Metamonada</taxon>
        <taxon>Parabasalia</taxon>
        <taxon>Trichomonadida</taxon>
        <taxon>Trichomonadidae</taxon>
        <taxon>Trichomonas</taxon>
    </lineage>
</organism>
<feature type="domain" description="Initiator binding" evidence="1">
    <location>
        <begin position="23"/>
        <end position="145"/>
    </location>
</feature>
<proteinExistence type="predicted"/>
<dbReference type="Proteomes" id="UP000001542">
    <property type="component" value="Unassembled WGS sequence"/>
</dbReference>
<name>A2FNU6_TRIV3</name>
<accession>A2FNU6</accession>
<dbReference type="KEGG" id="tva:4751145"/>
<dbReference type="EMBL" id="DS113913">
    <property type="protein sequence ID" value="EAX93427.1"/>
    <property type="molecule type" value="Genomic_DNA"/>
</dbReference>
<dbReference type="OrthoDB" id="10494191at2759"/>
<dbReference type="RefSeq" id="XP_001306357.1">
    <property type="nucleotide sequence ID" value="XM_001306356.1"/>
</dbReference>
<dbReference type="AlphaFoldDB" id="A2FNU6"/>
<reference evidence="2" key="2">
    <citation type="journal article" date="2007" name="Science">
        <title>Draft genome sequence of the sexually transmitted pathogen Trichomonas vaginalis.</title>
        <authorList>
            <person name="Carlton J.M."/>
            <person name="Hirt R.P."/>
            <person name="Silva J.C."/>
            <person name="Delcher A.L."/>
            <person name="Schatz M."/>
            <person name="Zhao Q."/>
            <person name="Wortman J.R."/>
            <person name="Bidwell S.L."/>
            <person name="Alsmark U.C.M."/>
            <person name="Besteiro S."/>
            <person name="Sicheritz-Ponten T."/>
            <person name="Noel C.J."/>
            <person name="Dacks J.B."/>
            <person name="Foster P.G."/>
            <person name="Simillion C."/>
            <person name="Van de Peer Y."/>
            <person name="Miranda-Saavedra D."/>
            <person name="Barton G.J."/>
            <person name="Westrop G.D."/>
            <person name="Mueller S."/>
            <person name="Dessi D."/>
            <person name="Fiori P.L."/>
            <person name="Ren Q."/>
            <person name="Paulsen I."/>
            <person name="Zhang H."/>
            <person name="Bastida-Corcuera F.D."/>
            <person name="Simoes-Barbosa A."/>
            <person name="Brown M.T."/>
            <person name="Hayes R.D."/>
            <person name="Mukherjee M."/>
            <person name="Okumura C.Y."/>
            <person name="Schneider R."/>
            <person name="Smith A.J."/>
            <person name="Vanacova S."/>
            <person name="Villalvazo M."/>
            <person name="Haas B.J."/>
            <person name="Pertea M."/>
            <person name="Feldblyum T.V."/>
            <person name="Utterback T.R."/>
            <person name="Shu C.L."/>
            <person name="Osoegawa K."/>
            <person name="de Jong P.J."/>
            <person name="Hrdy I."/>
            <person name="Horvathova L."/>
            <person name="Zubacova Z."/>
            <person name="Dolezal P."/>
            <person name="Malik S.B."/>
            <person name="Logsdon J.M. Jr."/>
            <person name="Henze K."/>
            <person name="Gupta A."/>
            <person name="Wang C.C."/>
            <person name="Dunne R.L."/>
            <person name="Upcroft J.A."/>
            <person name="Upcroft P."/>
            <person name="White O."/>
            <person name="Salzberg S.L."/>
            <person name="Tang P."/>
            <person name="Chiu C.-H."/>
            <person name="Lee Y.-S."/>
            <person name="Embley T.M."/>
            <person name="Coombs G.H."/>
            <person name="Mottram J.C."/>
            <person name="Tachezy J."/>
            <person name="Fraser-Liggett C.M."/>
            <person name="Johnson P.J."/>
        </authorList>
    </citation>
    <scope>NUCLEOTIDE SEQUENCE [LARGE SCALE GENOMIC DNA]</scope>
    <source>
        <strain evidence="2">G3</strain>
    </source>
</reference>
<dbReference type="Pfam" id="PF10416">
    <property type="entry name" value="IBD"/>
    <property type="match status" value="1"/>
</dbReference>
<dbReference type="SMR" id="A2FNU6"/>
<sequence>MIGANSSDNDQCQMFDMLDNRAQAEYADLKKAIQKLLFNCGKAKFTKVFGQVTELIEEYITDDHTGTHVRSLVCGYLKLNDFLAINTRQLISLTGKCKSSINSGLQSIGYKVIPMDAESAYTLMKTFPFMKNQINLTRQWTLRTKGALPNEGDNIEKIKSKAKIESVSIKEAQVVEESPYSQVMSSAPTSAYETPTPDEQFTIPDYNNFIEEMMPIQDFNNEFDFFF</sequence>
<reference evidence="2" key="1">
    <citation type="submission" date="2006-10" db="EMBL/GenBank/DDBJ databases">
        <authorList>
            <person name="Amadeo P."/>
            <person name="Zhao Q."/>
            <person name="Wortman J."/>
            <person name="Fraser-Liggett C."/>
            <person name="Carlton J."/>
        </authorList>
    </citation>
    <scope>NUCLEOTIDE SEQUENCE</scope>
    <source>
        <strain evidence="2">G3</strain>
    </source>
</reference>
<evidence type="ECO:0000259" key="1">
    <source>
        <dbReference type="Pfam" id="PF10416"/>
    </source>
</evidence>